<organism evidence="1 2">
    <name type="scientific">Morchella conica CCBAS932</name>
    <dbReference type="NCBI Taxonomy" id="1392247"/>
    <lineage>
        <taxon>Eukaryota</taxon>
        <taxon>Fungi</taxon>
        <taxon>Dikarya</taxon>
        <taxon>Ascomycota</taxon>
        <taxon>Pezizomycotina</taxon>
        <taxon>Pezizomycetes</taxon>
        <taxon>Pezizales</taxon>
        <taxon>Morchellaceae</taxon>
        <taxon>Morchella</taxon>
    </lineage>
</organism>
<keyword evidence="2" id="KW-1185">Reference proteome</keyword>
<dbReference type="InParanoid" id="A0A3N4L2F1"/>
<protein>
    <submittedName>
        <fullName evidence="1">Uncharacterized protein</fullName>
    </submittedName>
</protein>
<evidence type="ECO:0000313" key="1">
    <source>
        <dbReference type="EMBL" id="RPB17004.1"/>
    </source>
</evidence>
<gene>
    <name evidence="1" type="ORF">P167DRAFT_531948</name>
</gene>
<evidence type="ECO:0000313" key="2">
    <source>
        <dbReference type="Proteomes" id="UP000277580"/>
    </source>
</evidence>
<dbReference type="Proteomes" id="UP000277580">
    <property type="component" value="Unassembled WGS sequence"/>
</dbReference>
<name>A0A3N4L2F1_9PEZI</name>
<dbReference type="AlphaFoldDB" id="A0A3N4L2F1"/>
<proteinExistence type="predicted"/>
<dbReference type="EMBL" id="ML119107">
    <property type="protein sequence ID" value="RPB17004.1"/>
    <property type="molecule type" value="Genomic_DNA"/>
</dbReference>
<sequence length="71" mass="8029">MPQAFGYFTTLVGSQCAQRCDVLYVYMPYCTSLSACARQRKMISLGKFSGFLPRTIIHSIQGRGNCRELEK</sequence>
<accession>A0A3N4L2F1</accession>
<reference evidence="1 2" key="1">
    <citation type="journal article" date="2018" name="Nat. Ecol. Evol.">
        <title>Pezizomycetes genomes reveal the molecular basis of ectomycorrhizal truffle lifestyle.</title>
        <authorList>
            <person name="Murat C."/>
            <person name="Payen T."/>
            <person name="Noel B."/>
            <person name="Kuo A."/>
            <person name="Morin E."/>
            <person name="Chen J."/>
            <person name="Kohler A."/>
            <person name="Krizsan K."/>
            <person name="Balestrini R."/>
            <person name="Da Silva C."/>
            <person name="Montanini B."/>
            <person name="Hainaut M."/>
            <person name="Levati E."/>
            <person name="Barry K.W."/>
            <person name="Belfiori B."/>
            <person name="Cichocki N."/>
            <person name="Clum A."/>
            <person name="Dockter R.B."/>
            <person name="Fauchery L."/>
            <person name="Guy J."/>
            <person name="Iotti M."/>
            <person name="Le Tacon F."/>
            <person name="Lindquist E.A."/>
            <person name="Lipzen A."/>
            <person name="Malagnac F."/>
            <person name="Mello A."/>
            <person name="Molinier V."/>
            <person name="Miyauchi S."/>
            <person name="Poulain J."/>
            <person name="Riccioni C."/>
            <person name="Rubini A."/>
            <person name="Sitrit Y."/>
            <person name="Splivallo R."/>
            <person name="Traeger S."/>
            <person name="Wang M."/>
            <person name="Zifcakova L."/>
            <person name="Wipf D."/>
            <person name="Zambonelli A."/>
            <person name="Paolocci F."/>
            <person name="Nowrousian M."/>
            <person name="Ottonello S."/>
            <person name="Baldrian P."/>
            <person name="Spatafora J.W."/>
            <person name="Henrissat B."/>
            <person name="Nagy L.G."/>
            <person name="Aury J.M."/>
            <person name="Wincker P."/>
            <person name="Grigoriev I.V."/>
            <person name="Bonfante P."/>
            <person name="Martin F.M."/>
        </authorList>
    </citation>
    <scope>NUCLEOTIDE SEQUENCE [LARGE SCALE GENOMIC DNA]</scope>
    <source>
        <strain evidence="1 2">CCBAS932</strain>
    </source>
</reference>